<dbReference type="GeneID" id="5483450"/>
<dbReference type="Gene3D" id="1.10.10.60">
    <property type="entry name" value="Homeodomain-like"/>
    <property type="match status" value="1"/>
</dbReference>
<dbReference type="KEGG" id="ssl:SS1G_11550"/>
<evidence type="ECO:0000313" key="2">
    <source>
        <dbReference type="EMBL" id="EDN95671.1"/>
    </source>
</evidence>
<dbReference type="Proteomes" id="UP000001312">
    <property type="component" value="Unassembled WGS sequence"/>
</dbReference>
<proteinExistence type="predicted"/>
<reference evidence="3" key="1">
    <citation type="journal article" date="2011" name="PLoS Genet.">
        <title>Genomic analysis of the necrotrophic fungal pathogens Sclerotinia sclerotiorum and Botrytis cinerea.</title>
        <authorList>
            <person name="Amselem J."/>
            <person name="Cuomo C.A."/>
            <person name="van Kan J.A."/>
            <person name="Viaud M."/>
            <person name="Benito E.P."/>
            <person name="Couloux A."/>
            <person name="Coutinho P.M."/>
            <person name="de Vries R.P."/>
            <person name="Dyer P.S."/>
            <person name="Fillinger S."/>
            <person name="Fournier E."/>
            <person name="Gout L."/>
            <person name="Hahn M."/>
            <person name="Kohn L."/>
            <person name="Lapalu N."/>
            <person name="Plummer K.M."/>
            <person name="Pradier J.M."/>
            <person name="Quevillon E."/>
            <person name="Sharon A."/>
            <person name="Simon A."/>
            <person name="ten Have A."/>
            <person name="Tudzynski B."/>
            <person name="Tudzynski P."/>
            <person name="Wincker P."/>
            <person name="Andrew M."/>
            <person name="Anthouard V."/>
            <person name="Beever R.E."/>
            <person name="Beffa R."/>
            <person name="Benoit I."/>
            <person name="Bouzid O."/>
            <person name="Brault B."/>
            <person name="Chen Z."/>
            <person name="Choquer M."/>
            <person name="Collemare J."/>
            <person name="Cotton P."/>
            <person name="Danchin E.G."/>
            <person name="Da Silva C."/>
            <person name="Gautier A."/>
            <person name="Giraud C."/>
            <person name="Giraud T."/>
            <person name="Gonzalez C."/>
            <person name="Grossetete S."/>
            <person name="Guldener U."/>
            <person name="Henrissat B."/>
            <person name="Howlett B.J."/>
            <person name="Kodira C."/>
            <person name="Kretschmer M."/>
            <person name="Lappartient A."/>
            <person name="Leroch M."/>
            <person name="Levis C."/>
            <person name="Mauceli E."/>
            <person name="Neuveglise C."/>
            <person name="Oeser B."/>
            <person name="Pearson M."/>
            <person name="Poulain J."/>
            <person name="Poussereau N."/>
            <person name="Quesneville H."/>
            <person name="Rascle C."/>
            <person name="Schumacher J."/>
            <person name="Segurens B."/>
            <person name="Sexton A."/>
            <person name="Silva E."/>
            <person name="Sirven C."/>
            <person name="Soanes D.M."/>
            <person name="Talbot N.J."/>
            <person name="Templeton M."/>
            <person name="Yandava C."/>
            <person name="Yarden O."/>
            <person name="Zeng Q."/>
            <person name="Rollins J.A."/>
            <person name="Lebrun M.H."/>
            <person name="Dickman M."/>
        </authorList>
    </citation>
    <scope>NUCLEOTIDE SEQUENCE [LARGE SCALE GENOMIC DNA]</scope>
    <source>
        <strain evidence="3">ATCC 18683 / 1980 / Ss-1</strain>
    </source>
</reference>
<name>A7F1S9_SCLS1</name>
<dbReference type="Pfam" id="PF05225">
    <property type="entry name" value="HTH_psq"/>
    <property type="match status" value="1"/>
</dbReference>
<keyword evidence="3" id="KW-1185">Reference proteome</keyword>
<dbReference type="GO" id="GO:0003677">
    <property type="term" value="F:DNA binding"/>
    <property type="evidence" value="ECO:0007669"/>
    <property type="project" value="InterPro"/>
</dbReference>
<dbReference type="InterPro" id="IPR009057">
    <property type="entry name" value="Homeodomain-like_sf"/>
</dbReference>
<evidence type="ECO:0000259" key="1">
    <source>
        <dbReference type="Pfam" id="PF05225"/>
    </source>
</evidence>
<accession>A7F1S9</accession>
<organism evidence="2 3">
    <name type="scientific">Sclerotinia sclerotiorum (strain ATCC 18683 / 1980 / Ss-1)</name>
    <name type="common">White mold</name>
    <name type="synonym">Whetzelinia sclerotiorum</name>
    <dbReference type="NCBI Taxonomy" id="665079"/>
    <lineage>
        <taxon>Eukaryota</taxon>
        <taxon>Fungi</taxon>
        <taxon>Dikarya</taxon>
        <taxon>Ascomycota</taxon>
        <taxon>Pezizomycotina</taxon>
        <taxon>Leotiomycetes</taxon>
        <taxon>Helotiales</taxon>
        <taxon>Sclerotiniaceae</taxon>
        <taxon>Sclerotinia</taxon>
    </lineage>
</organism>
<dbReference type="InterPro" id="IPR007889">
    <property type="entry name" value="HTH_Psq"/>
</dbReference>
<dbReference type="EMBL" id="CH476638">
    <property type="protein sequence ID" value="EDN95671.1"/>
    <property type="molecule type" value="Genomic_DNA"/>
</dbReference>
<dbReference type="AlphaFoldDB" id="A7F1S9"/>
<dbReference type="RefSeq" id="XP_001587557.1">
    <property type="nucleotide sequence ID" value="XM_001587507.1"/>
</dbReference>
<sequence>MRKYLKLILSKARIILAIEAIESNKRSTIRKAANYYSVPRSTLFDRIQGCSNMAESRPKSHNLI</sequence>
<protein>
    <recommendedName>
        <fullName evidence="1">HTH psq-type domain-containing protein</fullName>
    </recommendedName>
</protein>
<dbReference type="SUPFAM" id="SSF46689">
    <property type="entry name" value="Homeodomain-like"/>
    <property type="match status" value="1"/>
</dbReference>
<dbReference type="InParanoid" id="A7F1S9"/>
<gene>
    <name evidence="2" type="ORF">SS1G_11550</name>
</gene>
<evidence type="ECO:0000313" key="3">
    <source>
        <dbReference type="Proteomes" id="UP000001312"/>
    </source>
</evidence>
<feature type="domain" description="HTH psq-type" evidence="1">
    <location>
        <begin position="13"/>
        <end position="49"/>
    </location>
</feature>